<organism evidence="1 2">
    <name type="scientific">Catharanthus roseus</name>
    <name type="common">Madagascar periwinkle</name>
    <name type="synonym">Vinca rosea</name>
    <dbReference type="NCBI Taxonomy" id="4058"/>
    <lineage>
        <taxon>Eukaryota</taxon>
        <taxon>Viridiplantae</taxon>
        <taxon>Streptophyta</taxon>
        <taxon>Embryophyta</taxon>
        <taxon>Tracheophyta</taxon>
        <taxon>Spermatophyta</taxon>
        <taxon>Magnoliopsida</taxon>
        <taxon>eudicotyledons</taxon>
        <taxon>Gunneridae</taxon>
        <taxon>Pentapetalae</taxon>
        <taxon>asterids</taxon>
        <taxon>lamiids</taxon>
        <taxon>Gentianales</taxon>
        <taxon>Apocynaceae</taxon>
        <taxon>Rauvolfioideae</taxon>
        <taxon>Vinceae</taxon>
        <taxon>Catharanthinae</taxon>
        <taxon>Catharanthus</taxon>
    </lineage>
</organism>
<dbReference type="Proteomes" id="UP001060085">
    <property type="component" value="Linkage Group LG08"/>
</dbReference>
<protein>
    <submittedName>
        <fullName evidence="1">Uncharacterized protein</fullName>
    </submittedName>
</protein>
<dbReference type="EMBL" id="CM044708">
    <property type="protein sequence ID" value="KAI5650132.1"/>
    <property type="molecule type" value="Genomic_DNA"/>
</dbReference>
<gene>
    <name evidence="1" type="ORF">M9H77_36137</name>
</gene>
<keyword evidence="2" id="KW-1185">Reference proteome</keyword>
<accession>A0ACB9ZV78</accession>
<evidence type="ECO:0000313" key="1">
    <source>
        <dbReference type="EMBL" id="KAI5650132.1"/>
    </source>
</evidence>
<evidence type="ECO:0000313" key="2">
    <source>
        <dbReference type="Proteomes" id="UP001060085"/>
    </source>
</evidence>
<reference evidence="2" key="1">
    <citation type="journal article" date="2023" name="Nat. Plants">
        <title>Single-cell RNA sequencing provides a high-resolution roadmap for understanding the multicellular compartmentation of specialized metabolism.</title>
        <authorList>
            <person name="Sun S."/>
            <person name="Shen X."/>
            <person name="Li Y."/>
            <person name="Li Y."/>
            <person name="Wang S."/>
            <person name="Li R."/>
            <person name="Zhang H."/>
            <person name="Shen G."/>
            <person name="Guo B."/>
            <person name="Wei J."/>
            <person name="Xu J."/>
            <person name="St-Pierre B."/>
            <person name="Chen S."/>
            <person name="Sun C."/>
        </authorList>
    </citation>
    <scope>NUCLEOTIDE SEQUENCE [LARGE SCALE GENOMIC DNA]</scope>
</reference>
<comment type="caution">
    <text evidence="1">The sequence shown here is derived from an EMBL/GenBank/DDBJ whole genome shotgun (WGS) entry which is preliminary data.</text>
</comment>
<sequence length="272" mass="30111">MTKGTYPERGDPVDSYDLRSLRDWDANAANFRAQMIGNILEVKKCGPRFTLKLIINGRNGFTHLYEEGYFIICQVGPRVWILFTKLQNEFSSTSLLPLLGCQPSFCRTAVPRTSCRAVFVFWLPLDYSTEYPIITPLGTAVVNSVIFNLKIVLHSLQSMWSRCWNLFLLVGYPNWWPKSTEPSAANCRAPSGRDSHRTSIAGGGCRRSRSRPFSSRATSTGKLQQQQTSRGRGIDAWANTVDVRRGGIVAVEGSTNMVPAEGIPEGAAASLG</sequence>
<name>A0ACB9ZV78_CATRO</name>
<proteinExistence type="predicted"/>